<protein>
    <submittedName>
        <fullName evidence="1">Uncharacterized protein</fullName>
    </submittedName>
</protein>
<name>A0A6I5MZC6_9BIFI</name>
<accession>A0A6I5MZC6</accession>
<evidence type="ECO:0000313" key="2">
    <source>
        <dbReference type="Proteomes" id="UP000469292"/>
    </source>
</evidence>
<dbReference type="EMBL" id="VYSG01000001">
    <property type="protein sequence ID" value="NEG69566.1"/>
    <property type="molecule type" value="Genomic_DNA"/>
</dbReference>
<comment type="caution">
    <text evidence="1">The sequence shown here is derived from an EMBL/GenBank/DDBJ whole genome shotgun (WGS) entry which is preliminary data.</text>
</comment>
<evidence type="ECO:0000313" key="1">
    <source>
        <dbReference type="EMBL" id="NEG69566.1"/>
    </source>
</evidence>
<dbReference type="RefSeq" id="WP_163227117.1">
    <property type="nucleotide sequence ID" value="NZ_VYSG01000001.1"/>
</dbReference>
<dbReference type="Proteomes" id="UP000469292">
    <property type="component" value="Unassembled WGS sequence"/>
</dbReference>
<proteinExistence type="predicted"/>
<sequence>MAQSITDPAVRTGHQEVTLKFRTEGGTWMSDGELCDVTGFYVEYTDNDMSVSTTLNYEQAIAFGLTFNIIAEILEDAMLDDAKLAAMAEGRDVGHDDVHDSRWRGLFDGLDPDVFDHMRGRDLTWDDEGPDDFPE</sequence>
<keyword evidence="2" id="KW-1185">Reference proteome</keyword>
<gene>
    <name evidence="1" type="ORF">F6S87_02805</name>
</gene>
<reference evidence="1 2" key="1">
    <citation type="submission" date="2019-09" db="EMBL/GenBank/DDBJ databases">
        <title>Phylogenetic characterization of a novel taxon of the genus Bifidobacterium: Bifidobacterium choloepi sp. nov.</title>
        <authorList>
            <person name="Modesto M."/>
            <person name="Satti M."/>
        </authorList>
    </citation>
    <scope>NUCLEOTIDE SEQUENCE [LARGE SCALE GENOMIC DNA]</scope>
    <source>
        <strain evidence="1 2">BRDM6</strain>
    </source>
</reference>
<dbReference type="AlphaFoldDB" id="A0A6I5MZC6"/>
<organism evidence="1 2">
    <name type="scientific">Bifidobacterium choloepi</name>
    <dbReference type="NCBI Taxonomy" id="2614131"/>
    <lineage>
        <taxon>Bacteria</taxon>
        <taxon>Bacillati</taxon>
        <taxon>Actinomycetota</taxon>
        <taxon>Actinomycetes</taxon>
        <taxon>Bifidobacteriales</taxon>
        <taxon>Bifidobacteriaceae</taxon>
        <taxon>Bifidobacterium</taxon>
    </lineage>
</organism>